<sequence length="203" mass="21150">MSSASAAVHLAAFFVIPTPTARLPAAVTSMVNCFRRPVVGRSPSTSAYTGCFSLRACCICIRRDIGFSFSDTPPSATDFSLIRLRAFFFSVATPAPAPPAEPSAADAAAAAAAADDLALRFSLPPVAFPSVHASEPPLLSAACCSAFRRLRSCSSIFSAARFFDSFLPVPSPSVTIVPTLHCVTNTVMCGGPFSLMTSNTTDS</sequence>
<evidence type="ECO:0000313" key="2">
    <source>
        <dbReference type="EMBL" id="MBW29488.1"/>
    </source>
</evidence>
<name>A0A2M3ZM49_9DIPT</name>
<evidence type="ECO:0008006" key="3">
    <source>
        <dbReference type="Google" id="ProtNLM"/>
    </source>
</evidence>
<protein>
    <recommendedName>
        <fullName evidence="3">Secreted peptide</fullName>
    </recommendedName>
</protein>
<dbReference type="AlphaFoldDB" id="A0A2M3ZM49"/>
<dbReference type="EMBL" id="GGFM01008737">
    <property type="protein sequence ID" value="MBW29488.1"/>
    <property type="molecule type" value="Transcribed_RNA"/>
</dbReference>
<evidence type="ECO:0000256" key="1">
    <source>
        <dbReference type="SAM" id="SignalP"/>
    </source>
</evidence>
<organism evidence="2">
    <name type="scientific">Anopheles braziliensis</name>
    <dbReference type="NCBI Taxonomy" id="58242"/>
    <lineage>
        <taxon>Eukaryota</taxon>
        <taxon>Metazoa</taxon>
        <taxon>Ecdysozoa</taxon>
        <taxon>Arthropoda</taxon>
        <taxon>Hexapoda</taxon>
        <taxon>Insecta</taxon>
        <taxon>Pterygota</taxon>
        <taxon>Neoptera</taxon>
        <taxon>Endopterygota</taxon>
        <taxon>Diptera</taxon>
        <taxon>Nematocera</taxon>
        <taxon>Culicoidea</taxon>
        <taxon>Culicidae</taxon>
        <taxon>Anophelinae</taxon>
        <taxon>Anopheles</taxon>
    </lineage>
</organism>
<keyword evidence="1" id="KW-0732">Signal</keyword>
<feature type="chain" id="PRO_5014992653" description="Secreted peptide" evidence="1">
    <location>
        <begin position="23"/>
        <end position="203"/>
    </location>
</feature>
<proteinExistence type="predicted"/>
<reference evidence="2" key="1">
    <citation type="submission" date="2018-01" db="EMBL/GenBank/DDBJ databases">
        <title>An insight into the sialome of Amazonian anophelines.</title>
        <authorList>
            <person name="Ribeiro J.M."/>
            <person name="Scarpassa V."/>
            <person name="Calvo E."/>
        </authorList>
    </citation>
    <scope>NUCLEOTIDE SEQUENCE</scope>
    <source>
        <tissue evidence="2">Salivary glands</tissue>
    </source>
</reference>
<feature type="signal peptide" evidence="1">
    <location>
        <begin position="1"/>
        <end position="22"/>
    </location>
</feature>
<accession>A0A2M3ZM49</accession>